<name>A0A060HTL9_RHIET</name>
<accession>A0A060HTL9</accession>
<dbReference type="RefSeq" id="WP_038687464.1">
    <property type="nucleotide sequence ID" value="NZ_CP006986.1"/>
</dbReference>
<evidence type="ECO:0000313" key="5">
    <source>
        <dbReference type="Proteomes" id="UP000027180"/>
    </source>
</evidence>
<dbReference type="Proteomes" id="UP000027180">
    <property type="component" value="Chromosome"/>
</dbReference>
<keyword evidence="1 2" id="KW-0597">Phosphoprotein</keyword>
<dbReference type="OrthoDB" id="7774278at2"/>
<feature type="modified residue" description="4-aspartylphosphate" evidence="2">
    <location>
        <position position="57"/>
    </location>
</feature>
<dbReference type="InterPro" id="IPR001789">
    <property type="entry name" value="Sig_transdc_resp-reg_receiver"/>
</dbReference>
<dbReference type="PANTHER" id="PTHR44591:SF24">
    <property type="entry name" value="PROTEIN-GLUTAMATE METHYLESTERASE_PROTEIN-GLUTAMINE GLUTAMINASE 1"/>
    <property type="match status" value="1"/>
</dbReference>
<dbReference type="GO" id="GO:0000160">
    <property type="term" value="P:phosphorelay signal transduction system"/>
    <property type="evidence" value="ECO:0007669"/>
    <property type="project" value="InterPro"/>
</dbReference>
<evidence type="ECO:0000259" key="3">
    <source>
        <dbReference type="PROSITE" id="PS50110"/>
    </source>
</evidence>
<dbReference type="InterPro" id="IPR011006">
    <property type="entry name" value="CheY-like_superfamily"/>
</dbReference>
<dbReference type="AlphaFoldDB" id="A0A060HTL9"/>
<dbReference type="EMBL" id="CP006986">
    <property type="protein sequence ID" value="AIC26263.1"/>
    <property type="molecule type" value="Genomic_DNA"/>
</dbReference>
<dbReference type="Pfam" id="PF00072">
    <property type="entry name" value="Response_reg"/>
    <property type="match status" value="1"/>
</dbReference>
<dbReference type="Gene3D" id="3.40.50.2300">
    <property type="match status" value="1"/>
</dbReference>
<proteinExistence type="predicted"/>
<evidence type="ECO:0000313" key="4">
    <source>
        <dbReference type="EMBL" id="AIC26263.1"/>
    </source>
</evidence>
<sequence>MAERIRSVLVVEDEFFIAHQLQDALEAGGFRVLGPAATVSQAVELIDGERPDAAVLDFNLGGESVTPVALYLRTLGVPYVLTTAYDKARLASSFLFADALNLGKPTDLQRLVETIRSL</sequence>
<organism evidence="4 5">
    <name type="scientific">Rhizobium etli bv. mimosae str. IE4771</name>
    <dbReference type="NCBI Taxonomy" id="1432050"/>
    <lineage>
        <taxon>Bacteria</taxon>
        <taxon>Pseudomonadati</taxon>
        <taxon>Pseudomonadota</taxon>
        <taxon>Alphaproteobacteria</taxon>
        <taxon>Hyphomicrobiales</taxon>
        <taxon>Rhizobiaceae</taxon>
        <taxon>Rhizobium/Agrobacterium group</taxon>
        <taxon>Rhizobium</taxon>
    </lineage>
</organism>
<dbReference type="KEGG" id="rei:IE4771_CH01112"/>
<gene>
    <name evidence="4" type="ORF">IE4771_CH01112</name>
</gene>
<dbReference type="SUPFAM" id="SSF52172">
    <property type="entry name" value="CheY-like"/>
    <property type="match status" value="1"/>
</dbReference>
<dbReference type="InterPro" id="IPR050595">
    <property type="entry name" value="Bact_response_regulator"/>
</dbReference>
<feature type="domain" description="Response regulatory" evidence="3">
    <location>
        <begin position="7"/>
        <end position="118"/>
    </location>
</feature>
<evidence type="ECO:0000256" key="1">
    <source>
        <dbReference type="ARBA" id="ARBA00022553"/>
    </source>
</evidence>
<dbReference type="HOGENOM" id="CLU_000445_69_11_5"/>
<protein>
    <submittedName>
        <fullName evidence="4">Response regulator CheY-like domain-containing protein</fullName>
    </submittedName>
</protein>
<dbReference type="PANTHER" id="PTHR44591">
    <property type="entry name" value="STRESS RESPONSE REGULATOR PROTEIN 1"/>
    <property type="match status" value="1"/>
</dbReference>
<dbReference type="SMART" id="SM00448">
    <property type="entry name" value="REC"/>
    <property type="match status" value="1"/>
</dbReference>
<evidence type="ECO:0000256" key="2">
    <source>
        <dbReference type="PROSITE-ProRule" id="PRU00169"/>
    </source>
</evidence>
<dbReference type="PROSITE" id="PS50110">
    <property type="entry name" value="RESPONSE_REGULATORY"/>
    <property type="match status" value="1"/>
</dbReference>
<reference evidence="4 5" key="1">
    <citation type="submission" date="2013-12" db="EMBL/GenBank/DDBJ databases">
        <title>Complete genome sequence of Rhizobium etli bv. mimosae IE4771.</title>
        <authorList>
            <person name="Bustos P."/>
            <person name="Santamaria R.I."/>
            <person name="Lozano L."/>
            <person name="Ormeno-Orrillo E."/>
            <person name="Rogel M.A."/>
            <person name="Romero D."/>
            <person name="Cevallos M.A."/>
            <person name="Martinez-Romero E."/>
            <person name="Gonzalez V."/>
        </authorList>
    </citation>
    <scope>NUCLEOTIDE SEQUENCE [LARGE SCALE GENOMIC DNA]</scope>
    <source>
        <strain evidence="4 5">IE4771</strain>
    </source>
</reference>